<organism evidence="2 3">
    <name type="scientific">Hymenobacter coccineus</name>
    <dbReference type="NCBI Taxonomy" id="1908235"/>
    <lineage>
        <taxon>Bacteria</taxon>
        <taxon>Pseudomonadati</taxon>
        <taxon>Bacteroidota</taxon>
        <taxon>Cytophagia</taxon>
        <taxon>Cytophagales</taxon>
        <taxon>Hymenobacteraceae</taxon>
        <taxon>Hymenobacter</taxon>
    </lineage>
</organism>
<gene>
    <name evidence="2" type="ORF">BEN49_07890</name>
</gene>
<dbReference type="AlphaFoldDB" id="A0A1G1TGP0"/>
<evidence type="ECO:0000313" key="2">
    <source>
        <dbReference type="EMBL" id="OGX90051.1"/>
    </source>
</evidence>
<dbReference type="InterPro" id="IPR019223">
    <property type="entry name" value="DUF2147"/>
</dbReference>
<protein>
    <recommendedName>
        <fullName evidence="1">DUF2147 domain-containing protein</fullName>
    </recommendedName>
</protein>
<evidence type="ECO:0000313" key="3">
    <source>
        <dbReference type="Proteomes" id="UP000177506"/>
    </source>
</evidence>
<reference evidence="2 3" key="1">
    <citation type="submission" date="2016-08" db="EMBL/GenBank/DDBJ databases">
        <title>Hymenobacter coccineus sp. nov., Hymenobacter lapidarius sp. nov. and Hymenobacter glacialis sp. nov., isolated from Antarctic soil.</title>
        <authorList>
            <person name="Sedlacek I."/>
            <person name="Kralova S."/>
            <person name="Kyrova K."/>
            <person name="Maslanova I."/>
            <person name="Stankova E."/>
            <person name="Vrbovska V."/>
            <person name="Nemec M."/>
            <person name="Bartak M."/>
            <person name="Svec P."/>
            <person name="Busse H.-J."/>
            <person name="Pantucek R."/>
        </authorList>
    </citation>
    <scope>NUCLEOTIDE SEQUENCE [LARGE SCALE GENOMIC DNA]</scope>
    <source>
        <strain evidence="2 3">CCM 8649</strain>
    </source>
</reference>
<proteinExistence type="predicted"/>
<accession>A0A1G1TGP0</accession>
<dbReference type="PANTHER" id="PTHR36919">
    <property type="entry name" value="BLR1215 PROTEIN"/>
    <property type="match status" value="1"/>
</dbReference>
<dbReference type="RefSeq" id="WP_070744042.1">
    <property type="nucleotide sequence ID" value="NZ_MDZA01000210.1"/>
</dbReference>
<dbReference type="Proteomes" id="UP000177506">
    <property type="component" value="Unassembled WGS sequence"/>
</dbReference>
<sequence>MAQTPTSSKTSDADNVLGTWVSKAKDSKTEILKADGKYYGTLLAGWGNDLYEKDGKTLKKDVNNPNPALRSHPLLNAVILSNLTYVDGAYENGDYYDVRSGRTFSCTMRMRGDQLEIRIYAKFQWLGMTKEWTRVAK</sequence>
<name>A0A1G1TGP0_9BACT</name>
<evidence type="ECO:0000259" key="1">
    <source>
        <dbReference type="Pfam" id="PF09917"/>
    </source>
</evidence>
<dbReference type="Gene3D" id="2.40.128.520">
    <property type="match status" value="1"/>
</dbReference>
<dbReference type="PANTHER" id="PTHR36919:SF2">
    <property type="entry name" value="BLL6627 PROTEIN"/>
    <property type="match status" value="1"/>
</dbReference>
<dbReference type="EMBL" id="MDZA01000210">
    <property type="protein sequence ID" value="OGX90051.1"/>
    <property type="molecule type" value="Genomic_DNA"/>
</dbReference>
<dbReference type="Pfam" id="PF09917">
    <property type="entry name" value="DUF2147"/>
    <property type="match status" value="1"/>
</dbReference>
<feature type="domain" description="DUF2147" evidence="1">
    <location>
        <begin position="18"/>
        <end position="134"/>
    </location>
</feature>
<dbReference type="OrthoDB" id="9814399at2"/>
<keyword evidence="3" id="KW-1185">Reference proteome</keyword>
<comment type="caution">
    <text evidence="2">The sequence shown here is derived from an EMBL/GenBank/DDBJ whole genome shotgun (WGS) entry which is preliminary data.</text>
</comment>